<keyword evidence="6 8" id="KW-0472">Membrane</keyword>
<evidence type="ECO:0000256" key="1">
    <source>
        <dbReference type="ARBA" id="ARBA00004141"/>
    </source>
</evidence>
<feature type="transmembrane region" description="Helical" evidence="8">
    <location>
        <begin position="250"/>
        <end position="272"/>
    </location>
</feature>
<evidence type="ECO:0000256" key="2">
    <source>
        <dbReference type="ARBA" id="ARBA00006670"/>
    </source>
</evidence>
<dbReference type="NCBIfam" id="TIGR01197">
    <property type="entry name" value="nramp"/>
    <property type="match status" value="1"/>
</dbReference>
<feature type="transmembrane region" description="Helical" evidence="8">
    <location>
        <begin position="208"/>
        <end position="226"/>
    </location>
</feature>
<keyword evidence="9" id="KW-1185">Reference proteome</keyword>
<keyword evidence="4 8" id="KW-0812">Transmembrane</keyword>
<dbReference type="GO" id="GO:0010008">
    <property type="term" value="C:endosome membrane"/>
    <property type="evidence" value="ECO:0007669"/>
    <property type="project" value="TreeGrafter"/>
</dbReference>
<feature type="region of interest" description="Disordered" evidence="7">
    <location>
        <begin position="575"/>
        <end position="629"/>
    </location>
</feature>
<dbReference type="PANTHER" id="PTHR11706">
    <property type="entry name" value="SOLUTE CARRIER PROTEIN FAMILY 11 MEMBER"/>
    <property type="match status" value="1"/>
</dbReference>
<dbReference type="GO" id="GO:0015086">
    <property type="term" value="F:cadmium ion transmembrane transporter activity"/>
    <property type="evidence" value="ECO:0007669"/>
    <property type="project" value="TreeGrafter"/>
</dbReference>
<feature type="transmembrane region" description="Helical" evidence="8">
    <location>
        <begin position="293"/>
        <end position="316"/>
    </location>
</feature>
<evidence type="ECO:0000313" key="9">
    <source>
        <dbReference type="Proteomes" id="UP000694844"/>
    </source>
</evidence>
<feature type="compositionally biased region" description="Polar residues" evidence="7">
    <location>
        <begin position="575"/>
        <end position="616"/>
    </location>
</feature>
<gene>
    <name evidence="10" type="primary">LOC111114901</name>
</gene>
<dbReference type="OrthoDB" id="409173at2759"/>
<evidence type="ECO:0000256" key="8">
    <source>
        <dbReference type="SAM" id="Phobius"/>
    </source>
</evidence>
<evidence type="ECO:0000256" key="5">
    <source>
        <dbReference type="ARBA" id="ARBA00022989"/>
    </source>
</evidence>
<accession>A0A8B8C0H1</accession>
<dbReference type="PRINTS" id="PR00447">
    <property type="entry name" value="NATRESASSCMP"/>
</dbReference>
<feature type="transmembrane region" description="Helical" evidence="8">
    <location>
        <begin position="439"/>
        <end position="458"/>
    </location>
</feature>
<evidence type="ECO:0000256" key="3">
    <source>
        <dbReference type="ARBA" id="ARBA00022448"/>
    </source>
</evidence>
<feature type="transmembrane region" description="Helical" evidence="8">
    <location>
        <begin position="356"/>
        <end position="377"/>
    </location>
</feature>
<name>A0A8B8C0H1_CRAVI</name>
<dbReference type="InterPro" id="IPR001046">
    <property type="entry name" value="NRAMP_fam"/>
</dbReference>
<feature type="transmembrane region" description="Helical" evidence="8">
    <location>
        <begin position="501"/>
        <end position="526"/>
    </location>
</feature>
<comment type="similarity">
    <text evidence="2">Belongs to the NRAMP family.</text>
</comment>
<sequence>MKAQTGSGDDVGLEDSSQRENQPDSSWQENQPIRANASSSSVASAYFNNKIIIPEDQQHPIFSFKKLWAFTGPGFLMSIAYLDPGNIESDLRSGSVAQFKLLWVLMSATFLGLLMQRLSARLGVVTGMHLAEVCYRSYPRVPRLVLWIMVEIAIIGSDMQEVIGTAIAFYLLSDGKIPLYAGVLITIADTFTFLFLDKYGLRKLEGFFAFLILIMVVTFGYEYVMVAPDQPALLRGMFVPFCEDCGPDQVLQAVAIIGAIIMPHNIYLHSALVKSRDVDRTKRDHIQEANKYFFVEAAIALFISFLINVFVTAVFAEGFYGRNITQVYDSCIEREVPHASVFNTTNLEVDIFRGGVFLGCQFGLAALYIWAVGILAAGQSSTMTGTYTGQFVMEGFLNLKWKRWIRVLFTRSIAIFPTILVASFSGIQDLTQMNDMLNVLMSMQLPFALIPILTFTSSESIMGDFKNGRLMSVFTALLAVLVIGINLFFISVYIHSLPPHWAVYVAVSVLVILYLTFVLYLVWFCLVSNGFHFFDRLPCLSCLKRRETPYVLSESISGTSLDLDSETPDFGSTINTSEFGSMPNTGTADFESTPNTAEFGSTPNTSEYGSRANTSAVEKDHTKRNTSSQ</sequence>
<evidence type="ECO:0000256" key="6">
    <source>
        <dbReference type="ARBA" id="ARBA00023136"/>
    </source>
</evidence>
<dbReference type="GO" id="GO:0005384">
    <property type="term" value="F:manganese ion transmembrane transporter activity"/>
    <property type="evidence" value="ECO:0007669"/>
    <property type="project" value="TreeGrafter"/>
</dbReference>
<dbReference type="GeneID" id="111114901"/>
<comment type="subcellular location">
    <subcellularLocation>
        <location evidence="1">Membrane</location>
        <topology evidence="1">Multi-pass membrane protein</topology>
    </subcellularLocation>
</comment>
<reference evidence="10" key="1">
    <citation type="submission" date="2025-08" db="UniProtKB">
        <authorList>
            <consortium name="RefSeq"/>
        </authorList>
    </citation>
    <scope>IDENTIFICATION</scope>
    <source>
        <tissue evidence="10">Whole sample</tissue>
    </source>
</reference>
<evidence type="ECO:0000256" key="7">
    <source>
        <dbReference type="SAM" id="MobiDB-lite"/>
    </source>
</evidence>
<dbReference type="AlphaFoldDB" id="A0A8B8C0H1"/>
<feature type="compositionally biased region" description="Polar residues" evidence="7">
    <location>
        <begin position="23"/>
        <end position="33"/>
    </location>
</feature>
<dbReference type="RefSeq" id="XP_022309143.1">
    <property type="nucleotide sequence ID" value="XM_022453435.1"/>
</dbReference>
<organism evidence="9 10">
    <name type="scientific">Crassostrea virginica</name>
    <name type="common">Eastern oyster</name>
    <dbReference type="NCBI Taxonomy" id="6565"/>
    <lineage>
        <taxon>Eukaryota</taxon>
        <taxon>Metazoa</taxon>
        <taxon>Spiralia</taxon>
        <taxon>Lophotrochozoa</taxon>
        <taxon>Mollusca</taxon>
        <taxon>Bivalvia</taxon>
        <taxon>Autobranchia</taxon>
        <taxon>Pteriomorphia</taxon>
        <taxon>Ostreida</taxon>
        <taxon>Ostreoidea</taxon>
        <taxon>Ostreidae</taxon>
        <taxon>Crassostrea</taxon>
    </lineage>
</organism>
<keyword evidence="3" id="KW-0813">Transport</keyword>
<dbReference type="Pfam" id="PF01566">
    <property type="entry name" value="Nramp"/>
    <property type="match status" value="1"/>
</dbReference>
<evidence type="ECO:0000313" key="10">
    <source>
        <dbReference type="RefSeq" id="XP_022309143.1"/>
    </source>
</evidence>
<evidence type="ECO:0000256" key="4">
    <source>
        <dbReference type="ARBA" id="ARBA00022692"/>
    </source>
</evidence>
<dbReference type="HAMAP" id="MF_00221">
    <property type="entry name" value="NRAMP"/>
    <property type="match status" value="1"/>
</dbReference>
<feature type="transmembrane region" description="Helical" evidence="8">
    <location>
        <begin position="96"/>
        <end position="114"/>
    </location>
</feature>
<proteinExistence type="inferred from homology"/>
<dbReference type="NCBIfam" id="NF037982">
    <property type="entry name" value="Nramp_1"/>
    <property type="match status" value="1"/>
</dbReference>
<feature type="region of interest" description="Disordered" evidence="7">
    <location>
        <begin position="1"/>
        <end position="35"/>
    </location>
</feature>
<keyword evidence="5 8" id="KW-1133">Transmembrane helix</keyword>
<feature type="transmembrane region" description="Helical" evidence="8">
    <location>
        <begin position="177"/>
        <end position="196"/>
    </location>
</feature>
<protein>
    <submittedName>
        <fullName evidence="10">Natural resistance-associated macrophage protein 2-like isoform X2</fullName>
    </submittedName>
</protein>
<dbReference type="GO" id="GO:0005381">
    <property type="term" value="F:iron ion transmembrane transporter activity"/>
    <property type="evidence" value="ECO:0007669"/>
    <property type="project" value="TreeGrafter"/>
</dbReference>
<dbReference type="PANTHER" id="PTHR11706:SF33">
    <property type="entry name" value="NATURAL RESISTANCE-ASSOCIATED MACROPHAGE PROTEIN 2"/>
    <property type="match status" value="1"/>
</dbReference>
<feature type="transmembrane region" description="Helical" evidence="8">
    <location>
        <begin position="408"/>
        <end position="427"/>
    </location>
</feature>
<dbReference type="GO" id="GO:0005886">
    <property type="term" value="C:plasma membrane"/>
    <property type="evidence" value="ECO:0007669"/>
    <property type="project" value="TreeGrafter"/>
</dbReference>
<dbReference type="Proteomes" id="UP000694844">
    <property type="component" value="Chromosome 9"/>
</dbReference>
<feature type="transmembrane region" description="Helical" evidence="8">
    <location>
        <begin position="470"/>
        <end position="495"/>
    </location>
</feature>